<gene>
    <name evidence="2" type="ORF">QWJ41_19640</name>
</gene>
<keyword evidence="3" id="KW-1185">Reference proteome</keyword>
<feature type="transmembrane region" description="Helical" evidence="1">
    <location>
        <begin position="117"/>
        <end position="139"/>
    </location>
</feature>
<keyword evidence="1" id="KW-0472">Membrane</keyword>
<feature type="transmembrane region" description="Helical" evidence="1">
    <location>
        <begin position="314"/>
        <end position="335"/>
    </location>
</feature>
<feature type="transmembrane region" description="Helical" evidence="1">
    <location>
        <begin position="239"/>
        <end position="261"/>
    </location>
</feature>
<comment type="caution">
    <text evidence="2">The sequence shown here is derived from an EMBL/GenBank/DDBJ whole genome shotgun (WGS) entry which is preliminary data.</text>
</comment>
<protein>
    <recommendedName>
        <fullName evidence="4">DUF2142 domain-containing protein</fullName>
    </recommendedName>
</protein>
<feature type="transmembrane region" description="Helical" evidence="1">
    <location>
        <begin position="209"/>
        <end position="227"/>
    </location>
</feature>
<evidence type="ECO:0008006" key="4">
    <source>
        <dbReference type="Google" id="ProtNLM"/>
    </source>
</evidence>
<reference evidence="2" key="1">
    <citation type="submission" date="2023-06" db="EMBL/GenBank/DDBJ databases">
        <title>Genome sequence of Nocardioides sp. SOB44.</title>
        <authorList>
            <person name="Zhang G."/>
        </authorList>
    </citation>
    <scope>NUCLEOTIDE SEQUENCE</scope>
    <source>
        <strain evidence="2">SOB44</strain>
    </source>
</reference>
<evidence type="ECO:0000313" key="2">
    <source>
        <dbReference type="EMBL" id="MDO3397945.1"/>
    </source>
</evidence>
<evidence type="ECO:0000313" key="3">
    <source>
        <dbReference type="Proteomes" id="UP001168363"/>
    </source>
</evidence>
<sequence>MTQFPKTEEYGSESKRIETSQKGRHAPLVALLFSLVFIAAVFPPVNWPDERRNLMLLETGDYGWLYAVGQSALREAVSGFYLVGPFDRVTWGVGQNVDWRYGDGSLRYLTQPLAAPLSYYVAKATNIVIVVAAILGFRLAMGLTQSRRDQLNLYVLSLLLPAASYQLLQVSTDLTFILLSMGLYFITQTKLKIVFAVICCLLTVEDRSFAILACIALAYAAAPKVLLWRKIHHRRALRLALLFGASVIGVVLGRLVASIVLDGGGLLAGFLADPSSLTSASETLAYTRAKGYNLAQSPVLLYAGLAYLPGATEYFVLLIPFYIIALPVFWRLLVFATSRTDELGERAFYLVLSTVVVFFGMTTALHVFEHGRYYFTLAPLLVLALASIFAPRGVQVGAYLRDSTTIQRVTAALFTLNVVLTSAVGIPQLV</sequence>
<proteinExistence type="predicted"/>
<accession>A0ABT8TVF6</accession>
<feature type="transmembrane region" description="Helical" evidence="1">
    <location>
        <begin position="373"/>
        <end position="390"/>
    </location>
</feature>
<organism evidence="2 3">
    <name type="scientific">Nocardioides cremeus</name>
    <dbReference type="NCBI Taxonomy" id="3058044"/>
    <lineage>
        <taxon>Bacteria</taxon>
        <taxon>Bacillati</taxon>
        <taxon>Actinomycetota</taxon>
        <taxon>Actinomycetes</taxon>
        <taxon>Propionibacteriales</taxon>
        <taxon>Nocardioidaceae</taxon>
        <taxon>Nocardioides</taxon>
    </lineage>
</organism>
<dbReference type="Proteomes" id="UP001168363">
    <property type="component" value="Unassembled WGS sequence"/>
</dbReference>
<name>A0ABT8TVF6_9ACTN</name>
<keyword evidence="1" id="KW-0812">Transmembrane</keyword>
<feature type="transmembrane region" description="Helical" evidence="1">
    <location>
        <begin position="25"/>
        <end position="45"/>
    </location>
</feature>
<evidence type="ECO:0000256" key="1">
    <source>
        <dbReference type="SAM" id="Phobius"/>
    </source>
</evidence>
<feature type="transmembrane region" description="Helical" evidence="1">
    <location>
        <begin position="411"/>
        <end position="429"/>
    </location>
</feature>
<dbReference type="RefSeq" id="WP_302710150.1">
    <property type="nucleotide sequence ID" value="NZ_JAULSC010000033.1"/>
</dbReference>
<feature type="transmembrane region" description="Helical" evidence="1">
    <location>
        <begin position="347"/>
        <end position="367"/>
    </location>
</feature>
<dbReference type="EMBL" id="JAULSC010000033">
    <property type="protein sequence ID" value="MDO3397945.1"/>
    <property type="molecule type" value="Genomic_DNA"/>
</dbReference>
<keyword evidence="1" id="KW-1133">Transmembrane helix</keyword>